<keyword evidence="1" id="KW-0732">Signal</keyword>
<reference evidence="3" key="1">
    <citation type="journal article" date="2019" name="Int. J. Syst. Evol. Microbiol.">
        <title>The Global Catalogue of Microorganisms (GCM) 10K type strain sequencing project: providing services to taxonomists for standard genome sequencing and annotation.</title>
        <authorList>
            <consortium name="The Broad Institute Genomics Platform"/>
            <consortium name="The Broad Institute Genome Sequencing Center for Infectious Disease"/>
            <person name="Wu L."/>
            <person name="Ma J."/>
        </authorList>
    </citation>
    <scope>NUCLEOTIDE SEQUENCE [LARGE SCALE GENOMIC DNA]</scope>
    <source>
        <strain evidence="3">KCTC 33676</strain>
    </source>
</reference>
<organism evidence="2 3">
    <name type="scientific">Marinicrinis sediminis</name>
    <dbReference type="NCBI Taxonomy" id="1652465"/>
    <lineage>
        <taxon>Bacteria</taxon>
        <taxon>Bacillati</taxon>
        <taxon>Bacillota</taxon>
        <taxon>Bacilli</taxon>
        <taxon>Bacillales</taxon>
        <taxon>Paenibacillaceae</taxon>
    </lineage>
</organism>
<dbReference type="RefSeq" id="WP_379929413.1">
    <property type="nucleotide sequence ID" value="NZ_JBHUMM010000023.1"/>
</dbReference>
<dbReference type="Proteomes" id="UP001597497">
    <property type="component" value="Unassembled WGS sequence"/>
</dbReference>
<protein>
    <recommendedName>
        <fullName evidence="4">DUF4352 domain-containing protein</fullName>
    </recommendedName>
</protein>
<accession>A0ABW5RA57</accession>
<evidence type="ECO:0008006" key="4">
    <source>
        <dbReference type="Google" id="ProtNLM"/>
    </source>
</evidence>
<dbReference type="EMBL" id="JBHUMM010000023">
    <property type="protein sequence ID" value="MFD2671941.1"/>
    <property type="molecule type" value="Genomic_DNA"/>
</dbReference>
<proteinExistence type="predicted"/>
<evidence type="ECO:0000313" key="3">
    <source>
        <dbReference type="Proteomes" id="UP001597497"/>
    </source>
</evidence>
<keyword evidence="3" id="KW-1185">Reference proteome</keyword>
<evidence type="ECO:0000313" key="2">
    <source>
        <dbReference type="EMBL" id="MFD2671941.1"/>
    </source>
</evidence>
<comment type="caution">
    <text evidence="2">The sequence shown here is derived from an EMBL/GenBank/DDBJ whole genome shotgun (WGS) entry which is preliminary data.</text>
</comment>
<gene>
    <name evidence="2" type="ORF">ACFSUC_10030</name>
</gene>
<feature type="chain" id="PRO_5045222588" description="DUF4352 domain-containing protein" evidence="1">
    <location>
        <begin position="29"/>
        <end position="163"/>
    </location>
</feature>
<evidence type="ECO:0000256" key="1">
    <source>
        <dbReference type="SAM" id="SignalP"/>
    </source>
</evidence>
<name>A0ABW5RA57_9BACL</name>
<sequence>MKANMCWTMLVLAGFLLLAGCQQQVVHASHIRSDTFSTTIHLPDVHPRAGDRFVVETALVNHSERAYEIHHGAPLIFIEIEADNWSDTEPKVNLVLDIEAVIEPHEEYDPDTENFINGMRTLKLDEPGRYLIRATAHFSVWNPATGRSEGFAIHSEAVRIDVR</sequence>
<feature type="signal peptide" evidence="1">
    <location>
        <begin position="1"/>
        <end position="28"/>
    </location>
</feature>
<dbReference type="PROSITE" id="PS51257">
    <property type="entry name" value="PROKAR_LIPOPROTEIN"/>
    <property type="match status" value="1"/>
</dbReference>